<evidence type="ECO:0008006" key="4">
    <source>
        <dbReference type="Google" id="ProtNLM"/>
    </source>
</evidence>
<evidence type="ECO:0000313" key="2">
    <source>
        <dbReference type="EMBL" id="QDT34194.1"/>
    </source>
</evidence>
<gene>
    <name evidence="2" type="ORF">Mal48_34540</name>
</gene>
<dbReference type="KEGG" id="tpol:Mal48_34540"/>
<proteinExistence type="predicted"/>
<dbReference type="EMBL" id="CP036267">
    <property type="protein sequence ID" value="QDT34194.1"/>
    <property type="molecule type" value="Genomic_DNA"/>
</dbReference>
<feature type="transmembrane region" description="Helical" evidence="1">
    <location>
        <begin position="63"/>
        <end position="83"/>
    </location>
</feature>
<protein>
    <recommendedName>
        <fullName evidence="4">Glycerophosphoryl diester phosphodiesterase membrane domain-containing protein</fullName>
    </recommendedName>
</protein>
<accession>A0A517QRD4</accession>
<dbReference type="OrthoDB" id="288022at2"/>
<feature type="transmembrane region" description="Helical" evidence="1">
    <location>
        <begin position="103"/>
        <end position="131"/>
    </location>
</feature>
<sequence length="276" mass="31458" precursor="true">MKLDGAIFAIEQRSVGGCIDLAIAFYREHFLSILQLLAWFAVPSIALTWWLVSSESATLTQALLLFFVESPFFGAALVAASGHRAFGEPFSPWVGIKALWRRLFFFGVLVVIVKFLTFLGFFAFIFPAYLISTRYGFLSEILFLENCPARKYETRLSDLMNQNFKNLVGRLVYVLFFFSSVMTSLFLLVDLGASTLFGMPVLFRRVSSIEYMADELFTLLTVDPLVAVVLVSLCWLVYPVARLAWMFCYLDVRIRNEGWDLEIDFRVEAQRLEGAT</sequence>
<feature type="transmembrane region" description="Helical" evidence="1">
    <location>
        <begin position="217"/>
        <end position="238"/>
    </location>
</feature>
<evidence type="ECO:0000256" key="1">
    <source>
        <dbReference type="SAM" id="Phobius"/>
    </source>
</evidence>
<feature type="transmembrane region" description="Helical" evidence="1">
    <location>
        <begin position="30"/>
        <end position="51"/>
    </location>
</feature>
<evidence type="ECO:0000313" key="3">
    <source>
        <dbReference type="Proteomes" id="UP000315724"/>
    </source>
</evidence>
<reference evidence="2 3" key="1">
    <citation type="submission" date="2019-02" db="EMBL/GenBank/DDBJ databases">
        <title>Deep-cultivation of Planctomycetes and their phenomic and genomic characterization uncovers novel biology.</title>
        <authorList>
            <person name="Wiegand S."/>
            <person name="Jogler M."/>
            <person name="Boedeker C."/>
            <person name="Pinto D."/>
            <person name="Vollmers J."/>
            <person name="Rivas-Marin E."/>
            <person name="Kohn T."/>
            <person name="Peeters S.H."/>
            <person name="Heuer A."/>
            <person name="Rast P."/>
            <person name="Oberbeckmann S."/>
            <person name="Bunk B."/>
            <person name="Jeske O."/>
            <person name="Meyerdierks A."/>
            <person name="Storesund J.E."/>
            <person name="Kallscheuer N."/>
            <person name="Luecker S."/>
            <person name="Lage O.M."/>
            <person name="Pohl T."/>
            <person name="Merkel B.J."/>
            <person name="Hornburger P."/>
            <person name="Mueller R.-W."/>
            <person name="Bruemmer F."/>
            <person name="Labrenz M."/>
            <person name="Spormann A.M."/>
            <person name="Op den Camp H."/>
            <person name="Overmann J."/>
            <person name="Amann R."/>
            <person name="Jetten M.S.M."/>
            <person name="Mascher T."/>
            <person name="Medema M.H."/>
            <person name="Devos D.P."/>
            <person name="Kaster A.-K."/>
            <person name="Ovreas L."/>
            <person name="Rohde M."/>
            <person name="Galperin M.Y."/>
            <person name="Jogler C."/>
        </authorList>
    </citation>
    <scope>NUCLEOTIDE SEQUENCE [LARGE SCALE GENOMIC DNA]</scope>
    <source>
        <strain evidence="2 3">Mal48</strain>
    </source>
</reference>
<keyword evidence="1" id="KW-0812">Transmembrane</keyword>
<dbReference type="Proteomes" id="UP000315724">
    <property type="component" value="Chromosome"/>
</dbReference>
<feature type="transmembrane region" description="Helical" evidence="1">
    <location>
        <begin position="171"/>
        <end position="197"/>
    </location>
</feature>
<name>A0A517QRD4_9PLAN</name>
<dbReference type="RefSeq" id="WP_145201753.1">
    <property type="nucleotide sequence ID" value="NZ_CP036267.1"/>
</dbReference>
<keyword evidence="1" id="KW-0472">Membrane</keyword>
<organism evidence="2 3">
    <name type="scientific">Thalassoglobus polymorphus</name>
    <dbReference type="NCBI Taxonomy" id="2527994"/>
    <lineage>
        <taxon>Bacteria</taxon>
        <taxon>Pseudomonadati</taxon>
        <taxon>Planctomycetota</taxon>
        <taxon>Planctomycetia</taxon>
        <taxon>Planctomycetales</taxon>
        <taxon>Planctomycetaceae</taxon>
        <taxon>Thalassoglobus</taxon>
    </lineage>
</organism>
<keyword evidence="3" id="KW-1185">Reference proteome</keyword>
<keyword evidence="1" id="KW-1133">Transmembrane helix</keyword>
<dbReference type="AlphaFoldDB" id="A0A517QRD4"/>